<dbReference type="KEGG" id="mno:Mnod_2254"/>
<accession>B8IA06</accession>
<evidence type="ECO:0000256" key="4">
    <source>
        <dbReference type="SAM" id="SignalP"/>
    </source>
</evidence>
<dbReference type="Proteomes" id="UP000008207">
    <property type="component" value="Chromosome"/>
</dbReference>
<evidence type="ECO:0000313" key="7">
    <source>
        <dbReference type="Proteomes" id="UP000008207"/>
    </source>
</evidence>
<dbReference type="HOGENOM" id="CLU_052162_0_0_5"/>
<name>B8IA06_METNO</name>
<feature type="domain" description="SsuA/THI5-like" evidence="5">
    <location>
        <begin position="44"/>
        <end position="256"/>
    </location>
</feature>
<keyword evidence="3 4" id="KW-0732">Signal</keyword>
<sequence length="336" mass="34827">MARLPTITLTALLAAAAPHAAHAQAAPEKPEIHLAAAGLGFPYLPFMVASQRGSFREEGLAVRIAVFQGGAKALEALLGGSADVVAGAYSNTITMGAKGQKLVAFAIQADCPDWVFGVTRKSAGAIRSVADLVGKRIGVSSPGSSFHMGVNYLLTRAGLKPSDVSIIGIGSSSGAVAAARAGLVDALMVNDPVATILMASGDLHPLVEMRTQGGNRAAFGGDYTEAAMYTTKRFAEANPRTVQAVANAIVKAERWLATATAEDVAQSVPPDYVTADKAVFAEAFRHVRCLSRDGRMTSEAAKTVLDVLTAFDPVLGAAKVDLGATYDNTFVERAPK</sequence>
<dbReference type="Gene3D" id="3.40.190.10">
    <property type="entry name" value="Periplasmic binding protein-like II"/>
    <property type="match status" value="2"/>
</dbReference>
<gene>
    <name evidence="6" type="ordered locus">Mnod_2254</name>
</gene>
<organism evidence="6 7">
    <name type="scientific">Methylobacterium nodulans (strain LMG 21967 / CNCM I-2342 / ORS 2060)</name>
    <dbReference type="NCBI Taxonomy" id="460265"/>
    <lineage>
        <taxon>Bacteria</taxon>
        <taxon>Pseudomonadati</taxon>
        <taxon>Pseudomonadota</taxon>
        <taxon>Alphaproteobacteria</taxon>
        <taxon>Hyphomicrobiales</taxon>
        <taxon>Methylobacteriaceae</taxon>
        <taxon>Methylobacterium</taxon>
    </lineage>
</organism>
<evidence type="ECO:0000313" key="6">
    <source>
        <dbReference type="EMBL" id="ACL57234.1"/>
    </source>
</evidence>
<dbReference type="EMBL" id="CP001349">
    <property type="protein sequence ID" value="ACL57234.1"/>
    <property type="molecule type" value="Genomic_DNA"/>
</dbReference>
<feature type="signal peptide" evidence="4">
    <location>
        <begin position="1"/>
        <end position="25"/>
    </location>
</feature>
<dbReference type="Pfam" id="PF09084">
    <property type="entry name" value="NMT1"/>
    <property type="match status" value="1"/>
</dbReference>
<keyword evidence="7" id="KW-1185">Reference proteome</keyword>
<dbReference type="STRING" id="460265.Mnod_2254"/>
<dbReference type="InterPro" id="IPR015168">
    <property type="entry name" value="SsuA/THI5"/>
</dbReference>
<dbReference type="AlphaFoldDB" id="B8IA06"/>
<evidence type="ECO:0000259" key="5">
    <source>
        <dbReference type="Pfam" id="PF09084"/>
    </source>
</evidence>
<dbReference type="SUPFAM" id="SSF53850">
    <property type="entry name" value="Periplasmic binding protein-like II"/>
    <property type="match status" value="1"/>
</dbReference>
<dbReference type="eggNOG" id="COG0715">
    <property type="taxonomic scope" value="Bacteria"/>
</dbReference>
<evidence type="ECO:0000256" key="1">
    <source>
        <dbReference type="ARBA" id="ARBA00004418"/>
    </source>
</evidence>
<dbReference type="PANTHER" id="PTHR30024">
    <property type="entry name" value="ALIPHATIC SULFONATES-BINDING PROTEIN-RELATED"/>
    <property type="match status" value="1"/>
</dbReference>
<reference evidence="6 7" key="1">
    <citation type="submission" date="2009-01" db="EMBL/GenBank/DDBJ databases">
        <title>Complete sequence of chromosome of Methylobacterium nodulans ORS 2060.</title>
        <authorList>
            <consortium name="US DOE Joint Genome Institute"/>
            <person name="Lucas S."/>
            <person name="Copeland A."/>
            <person name="Lapidus A."/>
            <person name="Glavina del Rio T."/>
            <person name="Dalin E."/>
            <person name="Tice H."/>
            <person name="Bruce D."/>
            <person name="Goodwin L."/>
            <person name="Pitluck S."/>
            <person name="Sims D."/>
            <person name="Brettin T."/>
            <person name="Detter J.C."/>
            <person name="Han C."/>
            <person name="Larimer F."/>
            <person name="Land M."/>
            <person name="Hauser L."/>
            <person name="Kyrpides N."/>
            <person name="Ivanova N."/>
            <person name="Marx C.J."/>
            <person name="Richardson P."/>
        </authorList>
    </citation>
    <scope>NUCLEOTIDE SEQUENCE [LARGE SCALE GENOMIC DNA]</scope>
    <source>
        <strain evidence="7">LMG 21967 / CNCM I-2342 / ORS 2060</strain>
    </source>
</reference>
<evidence type="ECO:0000256" key="3">
    <source>
        <dbReference type="ARBA" id="ARBA00022729"/>
    </source>
</evidence>
<evidence type="ECO:0000256" key="2">
    <source>
        <dbReference type="ARBA" id="ARBA00010742"/>
    </source>
</evidence>
<protein>
    <submittedName>
        <fullName evidence="6">Extracellular solute-binding protein</fullName>
    </submittedName>
</protein>
<dbReference type="GO" id="GO:0042918">
    <property type="term" value="P:alkanesulfonate transmembrane transport"/>
    <property type="evidence" value="ECO:0007669"/>
    <property type="project" value="TreeGrafter"/>
</dbReference>
<dbReference type="RefSeq" id="WP_015928915.1">
    <property type="nucleotide sequence ID" value="NC_011894.1"/>
</dbReference>
<dbReference type="GO" id="GO:0042597">
    <property type="term" value="C:periplasmic space"/>
    <property type="evidence" value="ECO:0007669"/>
    <property type="project" value="UniProtKB-SubCell"/>
</dbReference>
<comment type="similarity">
    <text evidence="2">Belongs to the bacterial solute-binding protein SsuA/TauA family.</text>
</comment>
<proteinExistence type="inferred from homology"/>
<feature type="chain" id="PRO_5002874215" evidence="4">
    <location>
        <begin position="26"/>
        <end position="336"/>
    </location>
</feature>
<comment type="subcellular location">
    <subcellularLocation>
        <location evidence="1">Periplasm</location>
    </subcellularLocation>
</comment>
<dbReference type="PANTHER" id="PTHR30024:SF47">
    <property type="entry name" value="TAURINE-BINDING PERIPLASMIC PROTEIN"/>
    <property type="match status" value="1"/>
</dbReference>
<dbReference type="OrthoDB" id="7374733at2"/>